<organism evidence="1 2">
    <name type="scientific">Aeromicrobium marinum DSM 15272</name>
    <dbReference type="NCBI Taxonomy" id="585531"/>
    <lineage>
        <taxon>Bacteria</taxon>
        <taxon>Bacillati</taxon>
        <taxon>Actinomycetota</taxon>
        <taxon>Actinomycetes</taxon>
        <taxon>Propionibacteriales</taxon>
        <taxon>Nocardioidaceae</taxon>
        <taxon>Aeromicrobium</taxon>
    </lineage>
</organism>
<reference evidence="1" key="1">
    <citation type="submission" date="2010-08" db="EMBL/GenBank/DDBJ databases">
        <authorList>
            <person name="Muzny D."/>
            <person name="Qin X."/>
            <person name="Buhay C."/>
            <person name="Dugan-Rocha S."/>
            <person name="Ding Y."/>
            <person name="Chen G."/>
            <person name="Hawes A."/>
            <person name="Holder M."/>
            <person name="Jhangiani S."/>
            <person name="Johnson A."/>
            <person name="Khan Z."/>
            <person name="Li Z."/>
            <person name="Liu W."/>
            <person name="Liu X."/>
            <person name="Perez L."/>
            <person name="Shen H."/>
            <person name="Wang Q."/>
            <person name="Watt J."/>
            <person name="Xi L."/>
            <person name="Xin Y."/>
            <person name="Zhou J."/>
            <person name="Deng J."/>
            <person name="Jiang H."/>
            <person name="Liu Y."/>
            <person name="Qu J."/>
            <person name="Song X.-Z."/>
            <person name="Zhang L."/>
            <person name="Villasana D."/>
            <person name="Johnson A."/>
            <person name="Liu J."/>
            <person name="Liyanage D."/>
            <person name="Lorensuhewa L."/>
            <person name="Robinson T."/>
            <person name="Song A."/>
            <person name="Song B.-B."/>
            <person name="Dinh H."/>
            <person name="Thornton R."/>
            <person name="Coyle M."/>
            <person name="Francisco L."/>
            <person name="Jackson L."/>
            <person name="Javaid M."/>
            <person name="Korchina V."/>
            <person name="Kovar C."/>
            <person name="Mata R."/>
            <person name="Mathew T."/>
            <person name="Ngo R."/>
            <person name="Nguyen L."/>
            <person name="Nguyen N."/>
            <person name="Okwuonu G."/>
            <person name="Ongeri F."/>
            <person name="Pham C."/>
            <person name="Simmons D."/>
            <person name="Wilczek-Boney K."/>
            <person name="Hale W."/>
            <person name="Jakkamsetti A."/>
            <person name="Pham P."/>
            <person name="Ruth R."/>
            <person name="San Lucas F."/>
            <person name="Warren J."/>
            <person name="Zhang J."/>
            <person name="Zhao Z."/>
            <person name="Zhou C."/>
            <person name="Zhu D."/>
            <person name="Lee S."/>
            <person name="Bess C."/>
            <person name="Blankenburg K."/>
            <person name="Forbes L."/>
            <person name="Fu Q."/>
            <person name="Gubbala S."/>
            <person name="Hirani K."/>
            <person name="Jayaseelan J.C."/>
            <person name="Lara F."/>
            <person name="Munidasa M."/>
            <person name="Palculict T."/>
            <person name="Patil S."/>
            <person name="Pu L.-L."/>
            <person name="Saada N."/>
            <person name="Tang L."/>
            <person name="Weissenberger G."/>
            <person name="Zhu Y."/>
            <person name="Hemphill L."/>
            <person name="Shang Y."/>
            <person name="Youmans B."/>
            <person name="Ayvaz T."/>
            <person name="Ross M."/>
            <person name="Santibanez J."/>
            <person name="Aqrawi P."/>
            <person name="Gross S."/>
            <person name="Joshi V."/>
            <person name="Fowler G."/>
            <person name="Nazareth L."/>
            <person name="Reid J."/>
            <person name="Worley K."/>
            <person name="Petrosino J."/>
            <person name="Highlander S."/>
            <person name="Gibbs R."/>
        </authorList>
    </citation>
    <scope>NUCLEOTIDE SEQUENCE [LARGE SCALE GENOMIC DNA]</scope>
    <source>
        <strain evidence="1">DSM 15272</strain>
    </source>
</reference>
<gene>
    <name evidence="1" type="ORF">HMPREF0063_11934</name>
</gene>
<dbReference type="RefSeq" id="WP_007077026.1">
    <property type="nucleotide sequence ID" value="NZ_CM001024.1"/>
</dbReference>
<proteinExistence type="predicted"/>
<keyword evidence="2" id="KW-1185">Reference proteome</keyword>
<dbReference type="AlphaFoldDB" id="E2SDZ8"/>
<name>E2SDZ8_9ACTN</name>
<dbReference type="HOGENOM" id="CLU_2784645_0_0_11"/>
<protein>
    <submittedName>
        <fullName evidence="1">Uncharacterized protein</fullName>
    </submittedName>
</protein>
<dbReference type="EMBL" id="ACLF03000006">
    <property type="protein sequence ID" value="EFQ82725.1"/>
    <property type="molecule type" value="Genomic_DNA"/>
</dbReference>
<dbReference type="Proteomes" id="UP000003111">
    <property type="component" value="Unassembled WGS sequence"/>
</dbReference>
<evidence type="ECO:0000313" key="1">
    <source>
        <dbReference type="EMBL" id="EFQ82725.1"/>
    </source>
</evidence>
<sequence>MNEIPVVEAVEHDDHYYVIGEQVRVGRSRTVWQITSFFGPEFSHAALQRPDLPTSNSSAHVSRLVPVV</sequence>
<comment type="caution">
    <text evidence="1">The sequence shown here is derived from an EMBL/GenBank/DDBJ whole genome shotgun (WGS) entry which is preliminary data.</text>
</comment>
<dbReference type="STRING" id="585531.HMPREF0063_11934"/>
<evidence type="ECO:0000313" key="2">
    <source>
        <dbReference type="Proteomes" id="UP000003111"/>
    </source>
</evidence>
<accession>E2SDZ8</accession>